<sequence>MSDKSVTLTAHRALALPEIVGEILFWVERDTRNTRIWHLGRCLLNCALVNKTWCHEAIRILWSDMEVHGKSLNEIMIPISPDRRQNYANLVKKAAVLTYSEATEKIVQPALENVIFPQLHTLHLLLVFRDLSTEECIRTLNLNIPNLRTLHINYWIAPMFLYPDQWDYLTERISVIFPGLLNVRIEMPVILYLSGFEALSESLPNLESIEFEDIVSQWEETDVEDLDDESADEF</sequence>
<name>A0A1V6RK04_9EURO</name>
<dbReference type="AlphaFoldDB" id="A0A1V6RK04"/>
<evidence type="ECO:0008006" key="3">
    <source>
        <dbReference type="Google" id="ProtNLM"/>
    </source>
</evidence>
<proteinExistence type="predicted"/>
<comment type="caution">
    <text evidence="1">The sequence shown here is derived from an EMBL/GenBank/DDBJ whole genome shotgun (WGS) entry which is preliminary data.</text>
</comment>
<organism evidence="1 2">
    <name type="scientific">Penicillium vulpinum</name>
    <dbReference type="NCBI Taxonomy" id="29845"/>
    <lineage>
        <taxon>Eukaryota</taxon>
        <taxon>Fungi</taxon>
        <taxon>Dikarya</taxon>
        <taxon>Ascomycota</taxon>
        <taxon>Pezizomycotina</taxon>
        <taxon>Eurotiomycetes</taxon>
        <taxon>Eurotiomycetidae</taxon>
        <taxon>Eurotiales</taxon>
        <taxon>Aspergillaceae</taxon>
        <taxon>Penicillium</taxon>
    </lineage>
</organism>
<dbReference type="STRING" id="29845.A0A1V6RK04"/>
<accession>A0A1V6RK04</accession>
<evidence type="ECO:0000313" key="2">
    <source>
        <dbReference type="Proteomes" id="UP000191518"/>
    </source>
</evidence>
<dbReference type="EMBL" id="MDYP01000041">
    <property type="protein sequence ID" value="OQE01703.1"/>
    <property type="molecule type" value="Genomic_DNA"/>
</dbReference>
<dbReference type="OrthoDB" id="2305901at2759"/>
<keyword evidence="2" id="KW-1185">Reference proteome</keyword>
<evidence type="ECO:0000313" key="1">
    <source>
        <dbReference type="EMBL" id="OQE01703.1"/>
    </source>
</evidence>
<dbReference type="Proteomes" id="UP000191518">
    <property type="component" value="Unassembled WGS sequence"/>
</dbReference>
<protein>
    <recommendedName>
        <fullName evidence="3">F-box domain-containing protein</fullName>
    </recommendedName>
</protein>
<reference evidence="2" key="1">
    <citation type="journal article" date="2017" name="Nat. Microbiol.">
        <title>Global analysis of biosynthetic gene clusters reveals vast potential of secondary metabolite production in Penicillium species.</title>
        <authorList>
            <person name="Nielsen J.C."/>
            <person name="Grijseels S."/>
            <person name="Prigent S."/>
            <person name="Ji B."/>
            <person name="Dainat J."/>
            <person name="Nielsen K.F."/>
            <person name="Frisvad J.C."/>
            <person name="Workman M."/>
            <person name="Nielsen J."/>
        </authorList>
    </citation>
    <scope>NUCLEOTIDE SEQUENCE [LARGE SCALE GENOMIC DNA]</scope>
    <source>
        <strain evidence="2">IBT 29486</strain>
    </source>
</reference>
<gene>
    <name evidence="1" type="ORF">PENVUL_c041G07373</name>
</gene>